<feature type="signal peptide" evidence="1">
    <location>
        <begin position="1"/>
        <end position="30"/>
    </location>
</feature>
<feature type="chain" id="PRO_5046362253" description="Lipoprotein" evidence="1">
    <location>
        <begin position="31"/>
        <end position="329"/>
    </location>
</feature>
<protein>
    <recommendedName>
        <fullName evidence="4">Lipoprotein</fullName>
    </recommendedName>
</protein>
<keyword evidence="1" id="KW-0732">Signal</keyword>
<evidence type="ECO:0000256" key="1">
    <source>
        <dbReference type="SAM" id="SignalP"/>
    </source>
</evidence>
<proteinExistence type="predicted"/>
<keyword evidence="3" id="KW-1185">Reference proteome</keyword>
<evidence type="ECO:0000313" key="2">
    <source>
        <dbReference type="EMBL" id="MFD2659310.1"/>
    </source>
</evidence>
<comment type="caution">
    <text evidence="2">The sequence shown here is derived from an EMBL/GenBank/DDBJ whole genome shotgun (WGS) entry which is preliminary data.</text>
</comment>
<name>A0ABW5QT17_9BACL</name>
<organism evidence="2 3">
    <name type="scientific">Paenibacillus thailandensis</name>
    <dbReference type="NCBI Taxonomy" id="393250"/>
    <lineage>
        <taxon>Bacteria</taxon>
        <taxon>Bacillati</taxon>
        <taxon>Bacillota</taxon>
        <taxon>Bacilli</taxon>
        <taxon>Bacillales</taxon>
        <taxon>Paenibacillaceae</taxon>
        <taxon>Paenibacillus</taxon>
    </lineage>
</organism>
<dbReference type="EMBL" id="JBHUMY010000002">
    <property type="protein sequence ID" value="MFD2659310.1"/>
    <property type="molecule type" value="Genomic_DNA"/>
</dbReference>
<dbReference type="RefSeq" id="WP_379269912.1">
    <property type="nucleotide sequence ID" value="NZ_JBHUGT010000013.1"/>
</dbReference>
<evidence type="ECO:0008006" key="4">
    <source>
        <dbReference type="Google" id="ProtNLM"/>
    </source>
</evidence>
<reference evidence="3" key="1">
    <citation type="journal article" date="2019" name="Int. J. Syst. Evol. Microbiol.">
        <title>The Global Catalogue of Microorganisms (GCM) 10K type strain sequencing project: providing services to taxonomists for standard genome sequencing and annotation.</title>
        <authorList>
            <consortium name="The Broad Institute Genomics Platform"/>
            <consortium name="The Broad Institute Genome Sequencing Center for Infectious Disease"/>
            <person name="Wu L."/>
            <person name="Ma J."/>
        </authorList>
    </citation>
    <scope>NUCLEOTIDE SEQUENCE [LARGE SCALE GENOMIC DNA]</scope>
    <source>
        <strain evidence="3">TISTR 1827</strain>
    </source>
</reference>
<gene>
    <name evidence="2" type="ORF">ACFSW5_03415</name>
</gene>
<accession>A0ABW5QT17</accession>
<sequence>MHAIFPFSIRHFFFAACGACLLVFASGCAAADTDNETAKAPKAAEGEAVAENQKQLLEKYNAVVKGAKEAATIVSYLNENLPQADVTTADAMVRGLNAFYDKDLQPTQESFFQGNVQEVLAGAEWPITAVNASSIPDEKVRQLVATKLAGGYKMVMVEGMIYPIVDYELQKTFTKKLSDDLNAYIAIQAEESRQPTAMDASLVISWNELAKRTINTESYLKQYPGAPESDSVRQLFINSYLTMYIIGLNNSPVFDYDTFKLRNEVKESYEETVREHPDSVTGQIVSAYMKLLESTDWKVYEKRNGQQADIPEVKQFHDRFAADAQGMLP</sequence>
<dbReference type="Proteomes" id="UP001597493">
    <property type="component" value="Unassembled WGS sequence"/>
</dbReference>
<evidence type="ECO:0000313" key="3">
    <source>
        <dbReference type="Proteomes" id="UP001597493"/>
    </source>
</evidence>